<feature type="transmembrane region" description="Helical" evidence="10">
    <location>
        <begin position="67"/>
        <end position="90"/>
    </location>
</feature>
<dbReference type="Proteomes" id="UP000005447">
    <property type="component" value="Unassembled WGS sequence"/>
</dbReference>
<evidence type="ECO:0000256" key="5">
    <source>
        <dbReference type="ARBA" id="ARBA00022989"/>
    </source>
</evidence>
<keyword evidence="12" id="KW-1185">Reference proteome</keyword>
<evidence type="ECO:0000256" key="4">
    <source>
        <dbReference type="ARBA" id="ARBA00022725"/>
    </source>
</evidence>
<accession>A0A286XWC2</accession>
<reference evidence="11" key="3">
    <citation type="submission" date="2025-09" db="UniProtKB">
        <authorList>
            <consortium name="Ensembl"/>
        </authorList>
    </citation>
    <scope>IDENTIFICATION</scope>
    <source>
        <strain evidence="11">2N</strain>
    </source>
</reference>
<evidence type="ECO:0000313" key="11">
    <source>
        <dbReference type="Ensembl" id="ENSCPOP00000029760.1"/>
    </source>
</evidence>
<evidence type="ECO:0000256" key="8">
    <source>
        <dbReference type="ARBA" id="ARBA00023170"/>
    </source>
</evidence>
<reference evidence="12" key="1">
    <citation type="journal article" date="2011" name="Nature">
        <title>A high-resolution map of human evolutionary constraint using 29 mammals.</title>
        <authorList>
            <person name="Lindblad-Toh K."/>
            <person name="Garber M."/>
            <person name="Zuk O."/>
            <person name="Lin M.F."/>
            <person name="Parker B.J."/>
            <person name="Washietl S."/>
            <person name="Kheradpour P."/>
            <person name="Ernst J."/>
            <person name="Jordan G."/>
            <person name="Mauceli E."/>
            <person name="Ward L.D."/>
            <person name="Lowe C.B."/>
            <person name="Holloway A.K."/>
            <person name="Clamp M."/>
            <person name="Gnerre S."/>
            <person name="Alfoldi J."/>
            <person name="Beal K."/>
            <person name="Chang J."/>
            <person name="Clawson H."/>
            <person name="Cuff J."/>
            <person name="Di Palma F."/>
            <person name="Fitzgerald S."/>
            <person name="Flicek P."/>
            <person name="Guttman M."/>
            <person name="Hubisz M.J."/>
            <person name="Jaffe D.B."/>
            <person name="Jungreis I."/>
            <person name="Kent W.J."/>
            <person name="Kostka D."/>
            <person name="Lara M."/>
            <person name="Martins A.L."/>
            <person name="Massingham T."/>
            <person name="Moltke I."/>
            <person name="Raney B.J."/>
            <person name="Rasmussen M.D."/>
            <person name="Robinson J."/>
            <person name="Stark A."/>
            <person name="Vilella A.J."/>
            <person name="Wen J."/>
            <person name="Xie X."/>
            <person name="Zody M.C."/>
            <person name="Baldwin J."/>
            <person name="Bloom T."/>
            <person name="Chin C.W."/>
            <person name="Heiman D."/>
            <person name="Nicol R."/>
            <person name="Nusbaum C."/>
            <person name="Young S."/>
            <person name="Wilkinson J."/>
            <person name="Worley K.C."/>
            <person name="Kovar C.L."/>
            <person name="Muzny D.M."/>
            <person name="Gibbs R.A."/>
            <person name="Cree A."/>
            <person name="Dihn H.H."/>
            <person name="Fowler G."/>
            <person name="Jhangiani S."/>
            <person name="Joshi V."/>
            <person name="Lee S."/>
            <person name="Lewis L.R."/>
            <person name="Nazareth L.V."/>
            <person name="Okwuonu G."/>
            <person name="Santibanez J."/>
            <person name="Warren W.C."/>
            <person name="Mardis E.R."/>
            <person name="Weinstock G.M."/>
            <person name="Wilson R.K."/>
            <person name="Delehaunty K."/>
            <person name="Dooling D."/>
            <person name="Fronik C."/>
            <person name="Fulton L."/>
            <person name="Fulton B."/>
            <person name="Graves T."/>
            <person name="Minx P."/>
            <person name="Sodergren E."/>
            <person name="Birney E."/>
            <person name="Margulies E.H."/>
            <person name="Herrero J."/>
            <person name="Green E.D."/>
            <person name="Haussler D."/>
            <person name="Siepel A."/>
            <person name="Goldman N."/>
            <person name="Pollard K.S."/>
            <person name="Pedersen J.S."/>
            <person name="Lander E.S."/>
            <person name="Kellis M."/>
        </authorList>
    </citation>
    <scope>NUCLEOTIDE SEQUENCE [LARGE SCALE GENOMIC DNA]</scope>
    <source>
        <strain evidence="12">2N</strain>
    </source>
</reference>
<evidence type="ECO:0000256" key="10">
    <source>
        <dbReference type="SAM" id="Phobius"/>
    </source>
</evidence>
<dbReference type="PRINTS" id="PR00245">
    <property type="entry name" value="OLFACTORYR"/>
</dbReference>
<dbReference type="STRING" id="10141.ENSCPOP00000029760"/>
<keyword evidence="2" id="KW-0716">Sensory transduction</keyword>
<protein>
    <recommendedName>
        <fullName evidence="13">G-protein coupled receptors family 1 profile domain-containing protein</fullName>
    </recommendedName>
</protein>
<feature type="transmembrane region" description="Helical" evidence="10">
    <location>
        <begin position="130"/>
        <end position="149"/>
    </location>
</feature>
<dbReference type="Ensembl" id="ENSCPOT00000038530.1">
    <property type="protein sequence ID" value="ENSCPOP00000029760.1"/>
    <property type="gene ID" value="ENSCPOG00000034583.1"/>
</dbReference>
<feature type="transmembrane region" description="Helical" evidence="10">
    <location>
        <begin position="33"/>
        <end position="55"/>
    </location>
</feature>
<dbReference type="PANTHER" id="PTHR48018">
    <property type="entry name" value="OLFACTORY RECEPTOR"/>
    <property type="match status" value="1"/>
</dbReference>
<keyword evidence="6" id="KW-0297">G-protein coupled receptor</keyword>
<organism evidence="11 12">
    <name type="scientific">Cavia porcellus</name>
    <name type="common">Guinea pig</name>
    <dbReference type="NCBI Taxonomy" id="10141"/>
    <lineage>
        <taxon>Eukaryota</taxon>
        <taxon>Metazoa</taxon>
        <taxon>Chordata</taxon>
        <taxon>Craniata</taxon>
        <taxon>Vertebrata</taxon>
        <taxon>Euteleostomi</taxon>
        <taxon>Mammalia</taxon>
        <taxon>Eutheria</taxon>
        <taxon>Euarchontoglires</taxon>
        <taxon>Glires</taxon>
        <taxon>Rodentia</taxon>
        <taxon>Hystricomorpha</taxon>
        <taxon>Caviidae</taxon>
        <taxon>Cavia</taxon>
    </lineage>
</organism>
<feature type="transmembrane region" description="Helical" evidence="10">
    <location>
        <begin position="102"/>
        <end position="123"/>
    </location>
</feature>
<keyword evidence="9" id="KW-0807">Transducer</keyword>
<evidence type="ECO:0000256" key="6">
    <source>
        <dbReference type="ARBA" id="ARBA00023040"/>
    </source>
</evidence>
<evidence type="ECO:0000256" key="9">
    <source>
        <dbReference type="ARBA" id="ARBA00023224"/>
    </source>
</evidence>
<dbReference type="GO" id="GO:0004984">
    <property type="term" value="F:olfactory receptor activity"/>
    <property type="evidence" value="ECO:0007669"/>
    <property type="project" value="InterPro"/>
</dbReference>
<dbReference type="InParanoid" id="A0A286XWC2"/>
<dbReference type="SUPFAM" id="SSF81321">
    <property type="entry name" value="Family A G protein-coupled receptor-like"/>
    <property type="match status" value="1"/>
</dbReference>
<keyword evidence="8" id="KW-0675">Receptor</keyword>
<keyword evidence="7 10" id="KW-0472">Membrane</keyword>
<evidence type="ECO:0000256" key="7">
    <source>
        <dbReference type="ARBA" id="ARBA00023136"/>
    </source>
</evidence>
<evidence type="ECO:0000256" key="2">
    <source>
        <dbReference type="ARBA" id="ARBA00022606"/>
    </source>
</evidence>
<evidence type="ECO:0000313" key="12">
    <source>
        <dbReference type="Proteomes" id="UP000005447"/>
    </source>
</evidence>
<keyword evidence="4" id="KW-0552">Olfaction</keyword>
<dbReference type="GO" id="GO:0004930">
    <property type="term" value="F:G protein-coupled receptor activity"/>
    <property type="evidence" value="ECO:0007669"/>
    <property type="project" value="UniProtKB-KW"/>
</dbReference>
<dbReference type="OMA" id="LSPRICT"/>
<dbReference type="InterPro" id="IPR000725">
    <property type="entry name" value="Olfact_rcpt"/>
</dbReference>
<dbReference type="VEuPathDB" id="HostDB:ENSCPOG00000034583"/>
<evidence type="ECO:0000256" key="3">
    <source>
        <dbReference type="ARBA" id="ARBA00022692"/>
    </source>
</evidence>
<feature type="transmembrane region" description="Helical" evidence="10">
    <location>
        <begin position="169"/>
        <end position="192"/>
    </location>
</feature>
<keyword evidence="3 10" id="KW-0812">Transmembrane</keyword>
<feature type="transmembrane region" description="Helical" evidence="10">
    <location>
        <begin position="213"/>
        <end position="232"/>
    </location>
</feature>
<dbReference type="Gene3D" id="1.20.1070.10">
    <property type="entry name" value="Rhodopsin 7-helix transmembrane proteins"/>
    <property type="match status" value="1"/>
</dbReference>
<name>A0A286XWC2_CAVPO</name>
<dbReference type="GeneTree" id="ENSGT01010000222320"/>
<proteinExistence type="predicted"/>
<dbReference type="AlphaFoldDB" id="A0A286XWC2"/>
<evidence type="ECO:0008006" key="13">
    <source>
        <dbReference type="Google" id="ProtNLM"/>
    </source>
</evidence>
<dbReference type="EMBL" id="AAKN02024682">
    <property type="status" value="NOT_ANNOTATED_CDS"/>
    <property type="molecule type" value="Genomic_DNA"/>
</dbReference>
<dbReference type="GO" id="GO:0016020">
    <property type="term" value="C:membrane"/>
    <property type="evidence" value="ECO:0007669"/>
    <property type="project" value="UniProtKB-SubCell"/>
</dbReference>
<comment type="subcellular location">
    <subcellularLocation>
        <location evidence="1">Membrane</location>
        <topology evidence="1">Multi-pass membrane protein</topology>
    </subcellularLocation>
</comment>
<evidence type="ECO:0000256" key="1">
    <source>
        <dbReference type="ARBA" id="ARBA00004141"/>
    </source>
</evidence>
<reference evidence="11" key="2">
    <citation type="submission" date="2025-08" db="UniProtKB">
        <authorList>
            <consortium name="Ensembl"/>
        </authorList>
    </citation>
    <scope>IDENTIFICATION</scope>
    <source>
        <strain evidence="11">2N</strain>
    </source>
</reference>
<sequence>MSSHERMTGRNDSFVTEFILEGLTDSPDLQLTLFSIFLGIYVVTVVAKLSLITLISLNAHLHTPMCYFHFNLSFFFCFLVSTDCYTLTAMPYDCCVAICKPLLYSVILSPQVCSPSVFGMYVIGCFDFRVQTLCMVRLTFFGANTINHYLCDTFPMPQLSCTGTYDNEFVVFVLVGLNTLVSTSTIFISYGFTISSIPHVSSMQGRIKAFNTCSSQLVTVSLFFGAASFMYLQSSDIDPLIYSLRNKDVKLSLKMTLRRKVFF</sequence>
<keyword evidence="5 10" id="KW-1133">Transmembrane helix</keyword>
<dbReference type="Pfam" id="PF13853">
    <property type="entry name" value="7tm_4"/>
    <property type="match status" value="1"/>
</dbReference>